<dbReference type="EMBL" id="JAHHUM010002918">
    <property type="protein sequence ID" value="KAK5599713.1"/>
    <property type="molecule type" value="Genomic_DNA"/>
</dbReference>
<evidence type="ECO:0000313" key="3">
    <source>
        <dbReference type="Proteomes" id="UP001311232"/>
    </source>
</evidence>
<evidence type="ECO:0008006" key="4">
    <source>
        <dbReference type="Google" id="ProtNLM"/>
    </source>
</evidence>
<organism evidence="2 3">
    <name type="scientific">Crenichthys baileyi</name>
    <name type="common">White River springfish</name>
    <dbReference type="NCBI Taxonomy" id="28760"/>
    <lineage>
        <taxon>Eukaryota</taxon>
        <taxon>Metazoa</taxon>
        <taxon>Chordata</taxon>
        <taxon>Craniata</taxon>
        <taxon>Vertebrata</taxon>
        <taxon>Euteleostomi</taxon>
        <taxon>Actinopterygii</taxon>
        <taxon>Neopterygii</taxon>
        <taxon>Teleostei</taxon>
        <taxon>Neoteleostei</taxon>
        <taxon>Acanthomorphata</taxon>
        <taxon>Ovalentaria</taxon>
        <taxon>Atherinomorphae</taxon>
        <taxon>Cyprinodontiformes</taxon>
        <taxon>Goodeidae</taxon>
        <taxon>Crenichthys</taxon>
    </lineage>
</organism>
<accession>A0AAV9QR17</accession>
<name>A0AAV9QR17_9TELE</name>
<evidence type="ECO:0000313" key="2">
    <source>
        <dbReference type="EMBL" id="KAK5599713.1"/>
    </source>
</evidence>
<comment type="caution">
    <text evidence="2">The sequence shown here is derived from an EMBL/GenBank/DDBJ whole genome shotgun (WGS) entry which is preliminary data.</text>
</comment>
<dbReference type="Proteomes" id="UP001311232">
    <property type="component" value="Unassembled WGS sequence"/>
</dbReference>
<protein>
    <recommendedName>
        <fullName evidence="4">Secreted protein</fullName>
    </recommendedName>
</protein>
<sequence length="112" mass="12677">MCRPHILHKAFSSFFSSRPVFSSLSLSLSLPLCLSLTIPFLWVTTQHFSISCGCDVSPPQAISRDLSAFFQAIHKNSASIHKRRLHPYLQCPLRSELQISPMASRSLKAWNY</sequence>
<evidence type="ECO:0000256" key="1">
    <source>
        <dbReference type="SAM" id="Phobius"/>
    </source>
</evidence>
<proteinExistence type="predicted"/>
<keyword evidence="1" id="KW-0472">Membrane</keyword>
<feature type="transmembrane region" description="Helical" evidence="1">
    <location>
        <begin position="20"/>
        <end position="42"/>
    </location>
</feature>
<keyword evidence="1" id="KW-1133">Transmembrane helix</keyword>
<gene>
    <name evidence="2" type="ORF">CRENBAI_016748</name>
</gene>
<reference evidence="2 3" key="1">
    <citation type="submission" date="2021-06" db="EMBL/GenBank/DDBJ databases">
        <authorList>
            <person name="Palmer J.M."/>
        </authorList>
    </citation>
    <scope>NUCLEOTIDE SEQUENCE [LARGE SCALE GENOMIC DNA]</scope>
    <source>
        <strain evidence="2 3">MEX-2019</strain>
        <tissue evidence="2">Muscle</tissue>
    </source>
</reference>
<dbReference type="AlphaFoldDB" id="A0AAV9QR17"/>
<keyword evidence="3" id="KW-1185">Reference proteome</keyword>
<keyword evidence="1" id="KW-0812">Transmembrane</keyword>